<comment type="caution">
    <text evidence="2">The sequence shown here is derived from an EMBL/GenBank/DDBJ whole genome shotgun (WGS) entry which is preliminary data.</text>
</comment>
<evidence type="ECO:0000313" key="2">
    <source>
        <dbReference type="EMBL" id="RLV51265.1"/>
    </source>
</evidence>
<dbReference type="InterPro" id="IPR036388">
    <property type="entry name" value="WH-like_DNA-bd_sf"/>
</dbReference>
<organism evidence="2 3">
    <name type="scientific">Nocardioides mangrovicus</name>
    <dbReference type="NCBI Taxonomy" id="2478913"/>
    <lineage>
        <taxon>Bacteria</taxon>
        <taxon>Bacillati</taxon>
        <taxon>Actinomycetota</taxon>
        <taxon>Actinomycetes</taxon>
        <taxon>Propionibacteriales</taxon>
        <taxon>Nocardioidaceae</taxon>
        <taxon>Nocardioides</taxon>
    </lineage>
</organism>
<dbReference type="SUPFAM" id="SSF46785">
    <property type="entry name" value="Winged helix' DNA-binding domain"/>
    <property type="match status" value="1"/>
</dbReference>
<evidence type="ECO:0000313" key="3">
    <source>
        <dbReference type="Proteomes" id="UP000281708"/>
    </source>
</evidence>
<reference evidence="2 3" key="1">
    <citation type="submission" date="2018-10" db="EMBL/GenBank/DDBJ databases">
        <title>Marmoricola sp. 4Q3S-7 whole genome shotgun sequence.</title>
        <authorList>
            <person name="Li F."/>
        </authorList>
    </citation>
    <scope>NUCLEOTIDE SEQUENCE [LARGE SCALE GENOMIC DNA]</scope>
    <source>
        <strain evidence="2 3">4Q3S-7</strain>
    </source>
</reference>
<proteinExistence type="predicted"/>
<keyword evidence="3" id="KW-1185">Reference proteome</keyword>
<dbReference type="InterPro" id="IPR036390">
    <property type="entry name" value="WH_DNA-bd_sf"/>
</dbReference>
<dbReference type="Gene3D" id="1.10.10.10">
    <property type="entry name" value="Winged helix-like DNA-binding domain superfamily/Winged helix DNA-binding domain"/>
    <property type="match status" value="1"/>
</dbReference>
<dbReference type="CDD" id="cd00090">
    <property type="entry name" value="HTH_ARSR"/>
    <property type="match status" value="1"/>
</dbReference>
<dbReference type="Pfam" id="PF03551">
    <property type="entry name" value="PadR"/>
    <property type="match status" value="1"/>
</dbReference>
<gene>
    <name evidence="2" type="ORF">D9V37_02865</name>
</gene>
<name>A0A3L8P7S0_9ACTN</name>
<dbReference type="AlphaFoldDB" id="A0A3L8P7S0"/>
<dbReference type="Proteomes" id="UP000281708">
    <property type="component" value="Unassembled WGS sequence"/>
</dbReference>
<evidence type="ECO:0000259" key="1">
    <source>
        <dbReference type="Pfam" id="PF03551"/>
    </source>
</evidence>
<dbReference type="EMBL" id="RDBE01000001">
    <property type="protein sequence ID" value="RLV51265.1"/>
    <property type="molecule type" value="Genomic_DNA"/>
</dbReference>
<protein>
    <submittedName>
        <fullName evidence="2">PadR family transcriptional regulator</fullName>
    </submittedName>
</protein>
<dbReference type="OrthoDB" id="122286at2"/>
<dbReference type="InterPro" id="IPR005149">
    <property type="entry name" value="Tscrpt_reg_PadR_N"/>
</dbReference>
<feature type="domain" description="Transcription regulator PadR N-terminal" evidence="1">
    <location>
        <begin position="23"/>
        <end position="75"/>
    </location>
</feature>
<sequence length="97" mass="10785">MTIPTRLVLEAMLAEPEREHFGRRIGEAAGLPSGTVHPILARLERAGWLTSRWEDVDPTAEGRPRRRYYRLTPDGLGRARAAAERARRPAVAWGGAS</sequence>
<dbReference type="InterPro" id="IPR011991">
    <property type="entry name" value="ArsR-like_HTH"/>
</dbReference>
<accession>A0A3L8P7S0</accession>